<feature type="transmembrane region" description="Helical" evidence="6">
    <location>
        <begin position="260"/>
        <end position="280"/>
    </location>
</feature>
<dbReference type="OrthoDB" id="9803416at2"/>
<evidence type="ECO:0000313" key="8">
    <source>
        <dbReference type="Proteomes" id="UP000198948"/>
    </source>
</evidence>
<dbReference type="Gene3D" id="1.20.58.340">
    <property type="entry name" value="Magnesium transport protein CorA, transmembrane region"/>
    <property type="match status" value="2"/>
</dbReference>
<evidence type="ECO:0000256" key="6">
    <source>
        <dbReference type="SAM" id="Phobius"/>
    </source>
</evidence>
<sequence length="317" mass="36077">MIQYFKTTEEAEIEQMTAYQKGCWINVSDPNEAEIQQLLTQFNMPRDYLTDVLDEDEVSRIEQYAREDKEATLVLIQYPHIVPSSAGYPMYDSFPLAIILLQDTILTVSKSKPHFIEEMMLGNVKMKFKTEAAAHFMARILWSISASYLKFLKIIDHETNKLEAQLKESTKNEQLFALLGLQKSLTHFSVALSSNHDVLAKVQQSQRFVEDPLLASEINDVLVENNQAIKTTKIYTQILSDLGTLFSSVVSNNLNIIMKVLTSLTIVLTIPTIIGGIYGMNVPIPNADRADAFWLVMALIFFLTGITVWILKRHDFF</sequence>
<dbReference type="Proteomes" id="UP000198948">
    <property type="component" value="Unassembled WGS sequence"/>
</dbReference>
<reference evidence="7 8" key="1">
    <citation type="submission" date="2016-10" db="EMBL/GenBank/DDBJ databases">
        <authorList>
            <person name="de Groot N.N."/>
        </authorList>
    </citation>
    <scope>NUCLEOTIDE SEQUENCE [LARGE SCALE GENOMIC DNA]</scope>
    <source>
        <strain evidence="7 8">DSM 13760</strain>
    </source>
</reference>
<dbReference type="EMBL" id="FOHA01000009">
    <property type="protein sequence ID" value="SER88649.1"/>
    <property type="molecule type" value="Genomic_DNA"/>
</dbReference>
<dbReference type="STRING" id="142588.SAMN04488559_10957"/>
<name>A0A1H9SW76_9LACT</name>
<feature type="transmembrane region" description="Helical" evidence="6">
    <location>
        <begin position="292"/>
        <end position="311"/>
    </location>
</feature>
<dbReference type="InterPro" id="IPR045863">
    <property type="entry name" value="CorA_TM1_TM2"/>
</dbReference>
<dbReference type="InterPro" id="IPR045861">
    <property type="entry name" value="CorA_cytoplasmic_dom"/>
</dbReference>
<comment type="similarity">
    <text evidence="2">Belongs to the CorA metal ion transporter (MIT) (TC 1.A.35) family.</text>
</comment>
<organism evidence="7 8">
    <name type="scientific">Isobaculum melis</name>
    <dbReference type="NCBI Taxonomy" id="142588"/>
    <lineage>
        <taxon>Bacteria</taxon>
        <taxon>Bacillati</taxon>
        <taxon>Bacillota</taxon>
        <taxon>Bacilli</taxon>
        <taxon>Lactobacillales</taxon>
        <taxon>Carnobacteriaceae</taxon>
        <taxon>Isobaculum</taxon>
    </lineage>
</organism>
<dbReference type="GO" id="GO:0016020">
    <property type="term" value="C:membrane"/>
    <property type="evidence" value="ECO:0007669"/>
    <property type="project" value="UniProtKB-SubCell"/>
</dbReference>
<dbReference type="PANTHER" id="PTHR47891">
    <property type="entry name" value="TRANSPORTER-RELATED"/>
    <property type="match status" value="1"/>
</dbReference>
<dbReference type="GO" id="GO:0046873">
    <property type="term" value="F:metal ion transmembrane transporter activity"/>
    <property type="evidence" value="ECO:0007669"/>
    <property type="project" value="InterPro"/>
</dbReference>
<dbReference type="InterPro" id="IPR002523">
    <property type="entry name" value="MgTranspt_CorA/ZnTranspt_ZntB"/>
</dbReference>
<dbReference type="RefSeq" id="WP_092652247.1">
    <property type="nucleotide sequence ID" value="NZ_FOHA01000009.1"/>
</dbReference>
<keyword evidence="4 6" id="KW-1133">Transmembrane helix</keyword>
<keyword evidence="5 6" id="KW-0472">Membrane</keyword>
<gene>
    <name evidence="7" type="ORF">SAMN04488559_10957</name>
</gene>
<evidence type="ECO:0000256" key="5">
    <source>
        <dbReference type="ARBA" id="ARBA00023136"/>
    </source>
</evidence>
<comment type="subcellular location">
    <subcellularLocation>
        <location evidence="1">Membrane</location>
        <topology evidence="1">Multi-pass membrane protein</topology>
    </subcellularLocation>
</comment>
<evidence type="ECO:0000256" key="4">
    <source>
        <dbReference type="ARBA" id="ARBA00022989"/>
    </source>
</evidence>
<protein>
    <submittedName>
        <fullName evidence="7">Magnesium transporter</fullName>
    </submittedName>
</protein>
<proteinExistence type="inferred from homology"/>
<evidence type="ECO:0000313" key="7">
    <source>
        <dbReference type="EMBL" id="SER88649.1"/>
    </source>
</evidence>
<dbReference type="SUPFAM" id="SSF144083">
    <property type="entry name" value="Magnesium transport protein CorA, transmembrane region"/>
    <property type="match status" value="1"/>
</dbReference>
<dbReference type="CDD" id="cd12827">
    <property type="entry name" value="EcCorA_ZntB-like_u2"/>
    <property type="match status" value="1"/>
</dbReference>
<dbReference type="InterPro" id="IPR047199">
    <property type="entry name" value="CorA-like"/>
</dbReference>
<dbReference type="PANTHER" id="PTHR47891:SF2">
    <property type="entry name" value="MAGNESIUM AND COBALT TRANSPORTER"/>
    <property type="match status" value="1"/>
</dbReference>
<evidence type="ECO:0000256" key="1">
    <source>
        <dbReference type="ARBA" id="ARBA00004141"/>
    </source>
</evidence>
<dbReference type="SUPFAM" id="SSF143865">
    <property type="entry name" value="CorA soluble domain-like"/>
    <property type="match status" value="1"/>
</dbReference>
<keyword evidence="8" id="KW-1185">Reference proteome</keyword>
<evidence type="ECO:0000256" key="3">
    <source>
        <dbReference type="ARBA" id="ARBA00022692"/>
    </source>
</evidence>
<dbReference type="Gene3D" id="3.30.460.20">
    <property type="entry name" value="CorA soluble domain-like"/>
    <property type="match status" value="1"/>
</dbReference>
<dbReference type="Pfam" id="PF01544">
    <property type="entry name" value="CorA"/>
    <property type="match status" value="1"/>
</dbReference>
<dbReference type="AlphaFoldDB" id="A0A1H9SW76"/>
<evidence type="ECO:0000256" key="2">
    <source>
        <dbReference type="ARBA" id="ARBA00009765"/>
    </source>
</evidence>
<accession>A0A1H9SW76</accession>
<keyword evidence="3 6" id="KW-0812">Transmembrane</keyword>